<dbReference type="Gene3D" id="3.90.780.10">
    <property type="entry name" value="5'-Nucleotidase, C-terminal domain"/>
    <property type="match status" value="1"/>
</dbReference>
<keyword evidence="2" id="KW-0378">Hydrolase</keyword>
<reference evidence="4 5" key="1">
    <citation type="submission" date="2023-06" db="EMBL/GenBank/DDBJ databases">
        <title>Sporosarcina sp. nov., isolated from Korean traditional fermented seafood 'Jeotgal'.</title>
        <authorList>
            <person name="Yang A.-I."/>
            <person name="Shin N.-R."/>
        </authorList>
    </citation>
    <scope>NUCLEOTIDE SEQUENCE [LARGE SCALE GENOMIC DNA]</scope>
    <source>
        <strain evidence="4 5">KCTC3840</strain>
    </source>
</reference>
<dbReference type="SUPFAM" id="SSF56300">
    <property type="entry name" value="Metallo-dependent phosphatases"/>
    <property type="match status" value="1"/>
</dbReference>
<dbReference type="Gene3D" id="3.60.21.10">
    <property type="match status" value="1"/>
</dbReference>
<dbReference type="SUPFAM" id="SSF55816">
    <property type="entry name" value="5'-nucleotidase (syn. UDP-sugar hydrolase), C-terminal domain"/>
    <property type="match status" value="1"/>
</dbReference>
<comment type="similarity">
    <text evidence="2">Belongs to the 5'-nucleotidase family.</text>
</comment>
<feature type="domain" description="SLH" evidence="3">
    <location>
        <begin position="87"/>
        <end position="150"/>
    </location>
</feature>
<sequence length="748" mass="80228">MTKKVRFMATAVTAAAVATALAVPSASADSSKFTDVSDRYQDAVNFLWANNITQGVSETKFDTMASVKRADAAIFIAKLMGLEPGGVYDDSGFTDVPQNAKWAVDALKQHGIVNGKSETKFGAKEHLTRGEAAAMIVKAAEIEADSTIMKTKFSDVNKRFAPYVQALVDEKIASGKDDKTFGTSMPVTRGELALFLNRGNAKFGFFDLMVMHMNDHHAYLDNFPYISTVVNELRANNENNLLLHGGDVFSGDLYWNKYKGQADVVMMNYLGFDAVTFGNHEFDEGGSDVGHQALRNYILGATFPVLGANLDFKGDQKLKDLYKGGIADNAGGGEIYDGTIVEIDGQKVGMFGLTTEDTANISSPAEVEVLSYIDRAKETVAALKAKGVDKIIALTHVGVDEAAPAGSDQTLAKSVPDIDIIVGGHSHTALEEPLTIANENGSKTLIVQAGNYGNYLGTLDVKFNPKGEIYWDHGKLIKIDSKTMKADKQAAAVLAPFKAGTEELKKESINVTSDVELSGARDSNAEGTSSVRHNETNLGNLIADAMLTKAKTLPGMDKETVVALQNGGGIRTSIEAGDISVGSIMQVLPFGNPLAIVKSTGKEVKEALERSVGGSLIAEGKGLKEDGGFLHVGGMKFTYDSTKESGKRVLEVLVKEGDEYVPLEDDKAVYIATNDFTAKGGDGYDVFKKATDEGRVSKPGFTDTQNLIDYMQTLGETISPKVEGRIIDVSLETQQNGYKVPVEETTTN</sequence>
<dbReference type="PANTHER" id="PTHR11575:SF24">
    <property type="entry name" value="5'-NUCLEOTIDASE"/>
    <property type="match status" value="1"/>
</dbReference>
<dbReference type="Pfam" id="PF00149">
    <property type="entry name" value="Metallophos"/>
    <property type="match status" value="1"/>
</dbReference>
<accession>A0ABU4FVF2</accession>
<gene>
    <name evidence="4" type="ORF">QT716_01325</name>
</gene>
<evidence type="ECO:0000313" key="5">
    <source>
        <dbReference type="Proteomes" id="UP001280629"/>
    </source>
</evidence>
<feature type="domain" description="SLH" evidence="3">
    <location>
        <begin position="27"/>
        <end position="86"/>
    </location>
</feature>
<dbReference type="EMBL" id="JAUBDH010000001">
    <property type="protein sequence ID" value="MDW0108684.1"/>
    <property type="molecule type" value="Genomic_DNA"/>
</dbReference>
<comment type="caution">
    <text evidence="4">The sequence shown here is derived from an EMBL/GenBank/DDBJ whole genome shotgun (WGS) entry which is preliminary data.</text>
</comment>
<evidence type="ECO:0000256" key="2">
    <source>
        <dbReference type="RuleBase" id="RU362119"/>
    </source>
</evidence>
<dbReference type="InterPro" id="IPR036907">
    <property type="entry name" value="5'-Nucleotdase_C_sf"/>
</dbReference>
<protein>
    <submittedName>
        <fullName evidence="4">5'-nucleotidase C-terminal domain-containing protein</fullName>
    </submittedName>
</protein>
<dbReference type="InterPro" id="IPR008334">
    <property type="entry name" value="5'-Nucleotdase_C"/>
</dbReference>
<dbReference type="InterPro" id="IPR029052">
    <property type="entry name" value="Metallo-depent_PP-like"/>
</dbReference>
<dbReference type="Proteomes" id="UP001280629">
    <property type="component" value="Unassembled WGS sequence"/>
</dbReference>
<dbReference type="RefSeq" id="WP_317933883.1">
    <property type="nucleotide sequence ID" value="NZ_JAUBDH010000001.1"/>
</dbReference>
<keyword evidence="2" id="KW-0547">Nucleotide-binding</keyword>
<dbReference type="PRINTS" id="PR01607">
    <property type="entry name" value="APYRASEFAMLY"/>
</dbReference>
<keyword evidence="5" id="KW-1185">Reference proteome</keyword>
<feature type="signal peptide" evidence="2">
    <location>
        <begin position="1"/>
        <end position="28"/>
    </location>
</feature>
<dbReference type="Pfam" id="PF02872">
    <property type="entry name" value="5_nucleotid_C"/>
    <property type="match status" value="1"/>
</dbReference>
<keyword evidence="1 2" id="KW-0732">Signal</keyword>
<dbReference type="Pfam" id="PF00395">
    <property type="entry name" value="SLH"/>
    <property type="match status" value="2"/>
</dbReference>
<dbReference type="InterPro" id="IPR004843">
    <property type="entry name" value="Calcineurin-like_PHP"/>
</dbReference>
<evidence type="ECO:0000313" key="4">
    <source>
        <dbReference type="EMBL" id="MDW0108684.1"/>
    </source>
</evidence>
<dbReference type="InterPro" id="IPR006179">
    <property type="entry name" value="5_nucleotidase/apyrase"/>
</dbReference>
<dbReference type="PANTHER" id="PTHR11575">
    <property type="entry name" value="5'-NUCLEOTIDASE-RELATED"/>
    <property type="match status" value="1"/>
</dbReference>
<feature type="chain" id="PRO_5044987595" evidence="2">
    <location>
        <begin position="29"/>
        <end position="748"/>
    </location>
</feature>
<name>A0ABU4FVF2_9BACL</name>
<evidence type="ECO:0000259" key="3">
    <source>
        <dbReference type="PROSITE" id="PS51272"/>
    </source>
</evidence>
<proteinExistence type="inferred from homology"/>
<evidence type="ECO:0000256" key="1">
    <source>
        <dbReference type="ARBA" id="ARBA00022729"/>
    </source>
</evidence>
<organism evidence="4 5">
    <name type="scientific">Sporosarcina aquimarina</name>
    <dbReference type="NCBI Taxonomy" id="114975"/>
    <lineage>
        <taxon>Bacteria</taxon>
        <taxon>Bacillati</taxon>
        <taxon>Bacillota</taxon>
        <taxon>Bacilli</taxon>
        <taxon>Bacillales</taxon>
        <taxon>Caryophanaceae</taxon>
        <taxon>Sporosarcina</taxon>
    </lineage>
</organism>
<dbReference type="InterPro" id="IPR001119">
    <property type="entry name" value="SLH_dom"/>
</dbReference>
<dbReference type="PROSITE" id="PS51272">
    <property type="entry name" value="SLH"/>
    <property type="match status" value="2"/>
</dbReference>